<dbReference type="Pfam" id="PF02902">
    <property type="entry name" value="Peptidase_C48"/>
    <property type="match status" value="2"/>
</dbReference>
<dbReference type="InterPro" id="IPR038765">
    <property type="entry name" value="Papain-like_cys_pep_sf"/>
</dbReference>
<dbReference type="Gene3D" id="3.40.395.10">
    <property type="entry name" value="Adenoviral Proteinase, Chain A"/>
    <property type="match status" value="1"/>
</dbReference>
<dbReference type="STRING" id="61424.A0A2T9Y1Z2"/>
<reference evidence="8 9" key="1">
    <citation type="journal article" date="2018" name="MBio">
        <title>Comparative Genomics Reveals the Core Gene Toolbox for the Fungus-Insect Symbiosis.</title>
        <authorList>
            <person name="Wang Y."/>
            <person name="Stata M."/>
            <person name="Wang W."/>
            <person name="Stajich J.E."/>
            <person name="White M.M."/>
            <person name="Moncalvo J.M."/>
        </authorList>
    </citation>
    <scope>NUCLEOTIDE SEQUENCE [LARGE SCALE GENOMIC DNA]</scope>
    <source>
        <strain evidence="8 9">AUS-77-4</strain>
    </source>
</reference>
<dbReference type="SUPFAM" id="SSF54001">
    <property type="entry name" value="Cysteine proteinases"/>
    <property type="match status" value="1"/>
</dbReference>
<feature type="region of interest" description="Disordered" evidence="6">
    <location>
        <begin position="947"/>
        <end position="972"/>
    </location>
</feature>
<feature type="compositionally biased region" description="Polar residues" evidence="6">
    <location>
        <begin position="963"/>
        <end position="972"/>
    </location>
</feature>
<feature type="compositionally biased region" description="Basic and acidic residues" evidence="6">
    <location>
        <begin position="564"/>
        <end position="578"/>
    </location>
</feature>
<gene>
    <name evidence="8" type="ORF">BB559_006539</name>
</gene>
<dbReference type="GO" id="GO:0070139">
    <property type="term" value="F:SUMO-specific endopeptidase activity"/>
    <property type="evidence" value="ECO:0007669"/>
    <property type="project" value="TreeGrafter"/>
</dbReference>
<dbReference type="Gene3D" id="1.10.418.20">
    <property type="match status" value="1"/>
</dbReference>
<evidence type="ECO:0000256" key="5">
    <source>
        <dbReference type="ARBA" id="ARBA00022801"/>
    </source>
</evidence>
<evidence type="ECO:0000256" key="2">
    <source>
        <dbReference type="ARBA" id="ARBA00022553"/>
    </source>
</evidence>
<dbReference type="PROSITE" id="PS50600">
    <property type="entry name" value="ULP_PROTEASE"/>
    <property type="match status" value="1"/>
</dbReference>
<comment type="caution">
    <text evidence="8">The sequence shown here is derived from an EMBL/GenBank/DDBJ whole genome shotgun (WGS) entry which is preliminary data.</text>
</comment>
<keyword evidence="5" id="KW-0378">Hydrolase</keyword>
<evidence type="ECO:0000256" key="1">
    <source>
        <dbReference type="ARBA" id="ARBA00005234"/>
    </source>
</evidence>
<feature type="region of interest" description="Disordered" evidence="6">
    <location>
        <begin position="547"/>
        <end position="596"/>
    </location>
</feature>
<dbReference type="EMBL" id="MBFT01000926">
    <property type="protein sequence ID" value="PVU86376.1"/>
    <property type="molecule type" value="Genomic_DNA"/>
</dbReference>
<evidence type="ECO:0000259" key="7">
    <source>
        <dbReference type="PROSITE" id="PS50600"/>
    </source>
</evidence>
<dbReference type="GO" id="GO:0005737">
    <property type="term" value="C:cytoplasm"/>
    <property type="evidence" value="ECO:0007669"/>
    <property type="project" value="TreeGrafter"/>
</dbReference>
<feature type="compositionally biased region" description="Low complexity" evidence="6">
    <location>
        <begin position="802"/>
        <end position="811"/>
    </location>
</feature>
<evidence type="ECO:0000313" key="8">
    <source>
        <dbReference type="EMBL" id="PVU86376.1"/>
    </source>
</evidence>
<feature type="region of interest" description="Disordered" evidence="6">
    <location>
        <begin position="745"/>
        <end position="869"/>
    </location>
</feature>
<dbReference type="Proteomes" id="UP000245699">
    <property type="component" value="Unassembled WGS sequence"/>
</dbReference>
<evidence type="ECO:0000256" key="3">
    <source>
        <dbReference type="ARBA" id="ARBA00022670"/>
    </source>
</evidence>
<protein>
    <recommendedName>
        <fullName evidence="7">Ubiquitin-like protease family profile domain-containing protein</fullName>
    </recommendedName>
</protein>
<keyword evidence="9" id="KW-1185">Reference proteome</keyword>
<feature type="region of interest" description="Disordered" evidence="6">
    <location>
        <begin position="1010"/>
        <end position="1033"/>
    </location>
</feature>
<dbReference type="GO" id="GO:0016926">
    <property type="term" value="P:protein desumoylation"/>
    <property type="evidence" value="ECO:0007669"/>
    <property type="project" value="TreeGrafter"/>
</dbReference>
<evidence type="ECO:0000256" key="6">
    <source>
        <dbReference type="SAM" id="MobiDB-lite"/>
    </source>
</evidence>
<dbReference type="AlphaFoldDB" id="A0A2T9Y1Z2"/>
<dbReference type="InterPro" id="IPR051947">
    <property type="entry name" value="Sentrin-specific_protease"/>
</dbReference>
<feature type="compositionally biased region" description="Basic and acidic residues" evidence="6">
    <location>
        <begin position="788"/>
        <end position="801"/>
    </location>
</feature>
<dbReference type="PANTHER" id="PTHR46896">
    <property type="entry name" value="SENTRIN-SPECIFIC PROTEASE"/>
    <property type="match status" value="1"/>
</dbReference>
<dbReference type="GO" id="GO:0006508">
    <property type="term" value="P:proteolysis"/>
    <property type="evidence" value="ECO:0007669"/>
    <property type="project" value="UniProtKB-KW"/>
</dbReference>
<keyword evidence="3" id="KW-0645">Protease</keyword>
<dbReference type="InterPro" id="IPR003653">
    <property type="entry name" value="Peptidase_C48_C"/>
</dbReference>
<sequence>MANNENDIDMIIRNIKTKTDTKSKTSGKGTVIEIPKNPAQGTPISIYNLLTPPDTRNQKTYDKRKIESFENGFRNNNKRDSKYSDDGTEIRKFKLKNSFSFDVTGRKLGVDNFYKNQDSFSTKIFKPSGKVKAIEKDIRKTNLSITHQHNENKINGNHIHISEEEDPVNNDRFKSKNSKNNIDEDMHRKHIESVRLETSKLKNTNLDNQKSDRENIFNNSDKDIAEEMDIVHSEENVENITQKSNKKFTENVDDIVEENNSNHKKAGDGGIRISKKGIYLYGQSPRRSGRKRIDPSVANLVIGKMKPKGETVGFSRKIESSSPRKSLDTVTNYKSENFQKFYEKSRNTFTGTSRITQPGSLNSIVNNPQNPLPRSQNLIQPSLTLSVYCLNLDLQTHKASKKNKITISVIIRFVQKTMSFAITNRPDLIIPVKFIKKLLYSNKDGDFLICLMVNKACFNPKKISINLDEDSDQEYKEKNNNYSYKNLYFRLDMSDSLTLGWVRSGTIETKLKKFMGNGDLALELAPENHSALLDKLGGKLSNSVSLLTDSESELEPSSENPNNKVEREPSITDDEKKSKYFGNPYQLRNNNWNEPRGMATRRLTGSLPGMQHKVERLLSHRTLFQYPFTSTHSIAVTAPDVLRLRSEEFLNDTIIDFYLRYLMENLKVTNNELFKQVFVYSSFFYEQYCKNPKIDTQKRFDSVRKWTSKVDLLSKKYLFVPINKHQHWFLALIINPQKLVPENVDANSSPEKFEDEKYPKRNSSQTEAIDNNDDKANVNFSMDNEIDVNNHKDSPCSDKNSRSSPCSQQQQDDSEDVLSEETSSLKRDLSVESCDDEKYEGHYKIEEITENTENTQSSTENSGNKSFKYANSIGTSSGAEEEKNEVISIDKLTALSEIRGKRNHTENNSDGATGAIDLEEITYENTVDNIMNQFLHQANKDLAQNRVSSEPIPDGDYQKELSDGNNNLDPRSLSLNQEMEDIDTHNDISDFGIIGDNSIFNGRDIISNEKSNRFNNDNQKDKTPTPSQDKKEAHDLMKEVEDIVDELITSSANNISDKTSPIIMKSQMRLPDNIKEIINPNDYCDPDSRTWIVVFDSLRGRHTSVIENLSNYIKCVVNDISGGVNDSKIQGRYAKVPKQPNFCDCGLYLLQYVEEFFLDHDRIAELVVNKVNAENWFSSEIVSNKRVDMERLCVDLMRSYQKHLEDQRKLKKESETKNEENNK</sequence>
<dbReference type="PANTHER" id="PTHR46896:SF3">
    <property type="entry name" value="FI06413P-RELATED"/>
    <property type="match status" value="1"/>
</dbReference>
<dbReference type="OrthoDB" id="442460at2759"/>
<feature type="domain" description="Ubiquitin-like protease family profile" evidence="7">
    <location>
        <begin position="634"/>
        <end position="1156"/>
    </location>
</feature>
<keyword evidence="4" id="KW-0833">Ubl conjugation pathway</keyword>
<organism evidence="8 9">
    <name type="scientific">Furculomyces boomerangus</name>
    <dbReference type="NCBI Taxonomy" id="61424"/>
    <lineage>
        <taxon>Eukaryota</taxon>
        <taxon>Fungi</taxon>
        <taxon>Fungi incertae sedis</taxon>
        <taxon>Zoopagomycota</taxon>
        <taxon>Kickxellomycotina</taxon>
        <taxon>Harpellomycetes</taxon>
        <taxon>Harpellales</taxon>
        <taxon>Harpellaceae</taxon>
        <taxon>Furculomyces</taxon>
    </lineage>
</organism>
<proteinExistence type="inferred from homology"/>
<name>A0A2T9Y1Z2_9FUNG</name>
<feature type="compositionally biased region" description="Low complexity" evidence="6">
    <location>
        <begin position="851"/>
        <end position="862"/>
    </location>
</feature>
<keyword evidence="2" id="KW-0597">Phosphoprotein</keyword>
<comment type="similarity">
    <text evidence="1">Belongs to the peptidase C48 family.</text>
</comment>
<accession>A0A2T9Y1Z2</accession>
<dbReference type="GO" id="GO:0005634">
    <property type="term" value="C:nucleus"/>
    <property type="evidence" value="ECO:0007669"/>
    <property type="project" value="TreeGrafter"/>
</dbReference>
<evidence type="ECO:0000313" key="9">
    <source>
        <dbReference type="Proteomes" id="UP000245699"/>
    </source>
</evidence>
<evidence type="ECO:0000256" key="4">
    <source>
        <dbReference type="ARBA" id="ARBA00022786"/>
    </source>
</evidence>